<dbReference type="InterPro" id="IPR007630">
    <property type="entry name" value="RNA_pol_sigma70_r4"/>
</dbReference>
<keyword evidence="3" id="KW-0238">DNA-binding</keyword>
<dbReference type="OrthoDB" id="9809557at2"/>
<evidence type="ECO:0000256" key="1">
    <source>
        <dbReference type="ARBA" id="ARBA00023015"/>
    </source>
</evidence>
<protein>
    <submittedName>
        <fullName evidence="7">RNA polymerase sigma factor SigA</fullName>
    </submittedName>
</protein>
<proteinExistence type="predicted"/>
<name>A0A5B9WE33_9BACT</name>
<sequence>MNGDAATWTPGEAGRLSPAEVRALLRELAECRRALDGRPAGQDAARLRDGYVAARDRIALGSSWVVWSVARRYRGVGIPLRDLMQEGFCGLLEAIDRFDPAMGNDLSTYAVWWIRQRIQCLVAASAYPVKVHPRGLRKVAEFWRRGPHRDEGRPAGPIPATLRRLLAATQSPVPLDMAGAGRSPRSAILAGPPDAGALDLEDRESLEAMLGSLKPRERTVLHLRFGLGGEEEHTLDEAGRRLGLGKERIRQIQNEALEKLRAWRAGTPPRPAPRGPLRCP</sequence>
<dbReference type="InterPro" id="IPR036388">
    <property type="entry name" value="WH-like_DNA-bd_sf"/>
</dbReference>
<evidence type="ECO:0000259" key="6">
    <source>
        <dbReference type="Pfam" id="PF04545"/>
    </source>
</evidence>
<dbReference type="GO" id="GO:0016987">
    <property type="term" value="F:sigma factor activity"/>
    <property type="evidence" value="ECO:0007669"/>
    <property type="project" value="UniProtKB-KW"/>
</dbReference>
<feature type="domain" description="RNA polymerase sigma-70 region 2" evidence="5">
    <location>
        <begin position="66"/>
        <end position="118"/>
    </location>
</feature>
<dbReference type="KEGG" id="agv:OJF2_73290"/>
<feature type="domain" description="RNA polymerase sigma-70 region 4" evidence="6">
    <location>
        <begin position="210"/>
        <end position="262"/>
    </location>
</feature>
<dbReference type="InterPro" id="IPR013324">
    <property type="entry name" value="RNA_pol_sigma_r3/r4-like"/>
</dbReference>
<dbReference type="PANTHER" id="PTHR30603:SF47">
    <property type="entry name" value="RNA POLYMERASE SIGMA FACTOR SIGD, CHLOROPLASTIC"/>
    <property type="match status" value="1"/>
</dbReference>
<dbReference type="EMBL" id="CP042997">
    <property type="protein sequence ID" value="QEH38723.1"/>
    <property type="molecule type" value="Genomic_DNA"/>
</dbReference>
<dbReference type="SUPFAM" id="SSF88659">
    <property type="entry name" value="Sigma3 and sigma4 domains of RNA polymerase sigma factors"/>
    <property type="match status" value="1"/>
</dbReference>
<evidence type="ECO:0000259" key="5">
    <source>
        <dbReference type="Pfam" id="PF04542"/>
    </source>
</evidence>
<dbReference type="Gene3D" id="1.10.10.10">
    <property type="entry name" value="Winged helix-like DNA-binding domain superfamily/Winged helix DNA-binding domain"/>
    <property type="match status" value="1"/>
</dbReference>
<dbReference type="GO" id="GO:0006352">
    <property type="term" value="P:DNA-templated transcription initiation"/>
    <property type="evidence" value="ECO:0007669"/>
    <property type="project" value="InterPro"/>
</dbReference>
<reference evidence="7 8" key="1">
    <citation type="submission" date="2019-08" db="EMBL/GenBank/DDBJ databases">
        <title>Deep-cultivation of Planctomycetes and their phenomic and genomic characterization uncovers novel biology.</title>
        <authorList>
            <person name="Wiegand S."/>
            <person name="Jogler M."/>
            <person name="Boedeker C."/>
            <person name="Pinto D."/>
            <person name="Vollmers J."/>
            <person name="Rivas-Marin E."/>
            <person name="Kohn T."/>
            <person name="Peeters S.H."/>
            <person name="Heuer A."/>
            <person name="Rast P."/>
            <person name="Oberbeckmann S."/>
            <person name="Bunk B."/>
            <person name="Jeske O."/>
            <person name="Meyerdierks A."/>
            <person name="Storesund J.E."/>
            <person name="Kallscheuer N."/>
            <person name="Luecker S."/>
            <person name="Lage O.M."/>
            <person name="Pohl T."/>
            <person name="Merkel B.J."/>
            <person name="Hornburger P."/>
            <person name="Mueller R.-W."/>
            <person name="Bruemmer F."/>
            <person name="Labrenz M."/>
            <person name="Spormann A.M."/>
            <person name="Op den Camp H."/>
            <person name="Overmann J."/>
            <person name="Amann R."/>
            <person name="Jetten M.S.M."/>
            <person name="Mascher T."/>
            <person name="Medema M.H."/>
            <person name="Devos D.P."/>
            <person name="Kaster A.-K."/>
            <person name="Ovreas L."/>
            <person name="Rohde M."/>
            <person name="Galperin M.Y."/>
            <person name="Jogler C."/>
        </authorList>
    </citation>
    <scope>NUCLEOTIDE SEQUENCE [LARGE SCALE GENOMIC DNA]</scope>
    <source>
        <strain evidence="7 8">OJF2</strain>
    </source>
</reference>
<dbReference type="InterPro" id="IPR000943">
    <property type="entry name" value="RNA_pol_sigma70"/>
</dbReference>
<evidence type="ECO:0000313" key="7">
    <source>
        <dbReference type="EMBL" id="QEH38723.1"/>
    </source>
</evidence>
<accession>A0A5B9WE33</accession>
<evidence type="ECO:0000256" key="2">
    <source>
        <dbReference type="ARBA" id="ARBA00023082"/>
    </source>
</evidence>
<dbReference type="InterPro" id="IPR013325">
    <property type="entry name" value="RNA_pol_sigma_r2"/>
</dbReference>
<dbReference type="GO" id="GO:0003677">
    <property type="term" value="F:DNA binding"/>
    <property type="evidence" value="ECO:0007669"/>
    <property type="project" value="UniProtKB-KW"/>
</dbReference>
<evidence type="ECO:0000256" key="3">
    <source>
        <dbReference type="ARBA" id="ARBA00023125"/>
    </source>
</evidence>
<dbReference type="RefSeq" id="WP_148598137.1">
    <property type="nucleotide sequence ID" value="NZ_CP042997.1"/>
</dbReference>
<dbReference type="Pfam" id="PF04542">
    <property type="entry name" value="Sigma70_r2"/>
    <property type="match status" value="1"/>
</dbReference>
<dbReference type="NCBIfam" id="TIGR02937">
    <property type="entry name" value="sigma70-ECF"/>
    <property type="match status" value="1"/>
</dbReference>
<dbReference type="PRINTS" id="PR00046">
    <property type="entry name" value="SIGMA70FCT"/>
</dbReference>
<dbReference type="SUPFAM" id="SSF88946">
    <property type="entry name" value="Sigma2 domain of RNA polymerase sigma factors"/>
    <property type="match status" value="1"/>
</dbReference>
<dbReference type="PANTHER" id="PTHR30603">
    <property type="entry name" value="RNA POLYMERASE SIGMA FACTOR RPO"/>
    <property type="match status" value="1"/>
</dbReference>
<keyword evidence="8" id="KW-1185">Reference proteome</keyword>
<keyword evidence="4" id="KW-0804">Transcription</keyword>
<dbReference type="AlphaFoldDB" id="A0A5B9WE33"/>
<dbReference type="Proteomes" id="UP000324233">
    <property type="component" value="Chromosome"/>
</dbReference>
<evidence type="ECO:0000256" key="4">
    <source>
        <dbReference type="ARBA" id="ARBA00023163"/>
    </source>
</evidence>
<organism evidence="7 8">
    <name type="scientific">Aquisphaera giovannonii</name>
    <dbReference type="NCBI Taxonomy" id="406548"/>
    <lineage>
        <taxon>Bacteria</taxon>
        <taxon>Pseudomonadati</taxon>
        <taxon>Planctomycetota</taxon>
        <taxon>Planctomycetia</taxon>
        <taxon>Isosphaerales</taxon>
        <taxon>Isosphaeraceae</taxon>
        <taxon>Aquisphaera</taxon>
    </lineage>
</organism>
<dbReference type="InterPro" id="IPR007627">
    <property type="entry name" value="RNA_pol_sigma70_r2"/>
</dbReference>
<evidence type="ECO:0000313" key="8">
    <source>
        <dbReference type="Proteomes" id="UP000324233"/>
    </source>
</evidence>
<keyword evidence="2" id="KW-0731">Sigma factor</keyword>
<dbReference type="CDD" id="cd06171">
    <property type="entry name" value="Sigma70_r4"/>
    <property type="match status" value="1"/>
</dbReference>
<dbReference type="Gene3D" id="1.20.120.1810">
    <property type="match status" value="1"/>
</dbReference>
<dbReference type="InterPro" id="IPR050239">
    <property type="entry name" value="Sigma-70_RNA_pol_init_factors"/>
</dbReference>
<dbReference type="Pfam" id="PF04545">
    <property type="entry name" value="Sigma70_r4"/>
    <property type="match status" value="1"/>
</dbReference>
<gene>
    <name evidence="7" type="primary">sigA_13</name>
    <name evidence="7" type="ORF">OJF2_73290</name>
</gene>
<dbReference type="InterPro" id="IPR014284">
    <property type="entry name" value="RNA_pol_sigma-70_dom"/>
</dbReference>
<keyword evidence="1" id="KW-0805">Transcription regulation</keyword>